<dbReference type="GeneID" id="40924476"/>
<dbReference type="Proteomes" id="UP000001060">
    <property type="component" value="Chromosome"/>
</dbReference>
<name>D3HNW8_LEGLN</name>
<sequence>METQTSLVQNEKRDSVYGKIESSIAQGLSVGITKEIDEINLQRTQLNLSRVQFINEELKCHLSLFNKQDLEFSKALKHEIVNEKVRFYLFNQKLLSDLNQILKNCENKLQFILTDKKTNAEEQCKKLLWDSFQQLTLIVEEGSLLASQNMEAVRRFCKEFKRALFNQQNDYSYQNGCQSLVKELSDLTNQINKNQKQYERNLMCRSKNQLSHTHFIDRMVLVNHIQNQLYILPDKYLKTLLEMQNKCIFKLKQLDNKKHNKQKSTTFFGQKLLNDLERRSKIFKNILMNVEQIIQILVKAMAHNDIKRYCHAEMNRLMVQFFMCEPSLRLPKKELSHLFSLLQGLRTCLDQQTQNEGYRHATMHLGMVFDEILSHAHVLQLKDPNGFAFNQMRAVLLALTSPACETVQTKIGYLENLLSAPVSVPDRIEKAGNNTVYQLLDKSSLQMETKKSKFLTLLLEYYDGLKTLQKLELDQHQSQETSSYNIVTFGSK</sequence>
<gene>
    <name evidence="1" type="ordered locus">LLO_0253</name>
</gene>
<dbReference type="eggNOG" id="ENOG5031HUK">
    <property type="taxonomic scope" value="Bacteria"/>
</dbReference>
<organism evidence="1 2">
    <name type="scientific">Legionella longbeachae serogroup 1 (strain NSW150)</name>
    <dbReference type="NCBI Taxonomy" id="661367"/>
    <lineage>
        <taxon>Bacteria</taxon>
        <taxon>Pseudomonadati</taxon>
        <taxon>Pseudomonadota</taxon>
        <taxon>Gammaproteobacteria</taxon>
        <taxon>Legionellales</taxon>
        <taxon>Legionellaceae</taxon>
        <taxon>Legionella</taxon>
    </lineage>
</organism>
<dbReference type="RefSeq" id="WP_003633401.1">
    <property type="nucleotide sequence ID" value="NC_013861.1"/>
</dbReference>
<dbReference type="HOGENOM" id="CLU_554115_0_0_6"/>
<evidence type="ECO:0000313" key="1">
    <source>
        <dbReference type="EMBL" id="CBJ10581.1"/>
    </source>
</evidence>
<dbReference type="EMBL" id="FN650140">
    <property type="protein sequence ID" value="CBJ10581.1"/>
    <property type="molecule type" value="Genomic_DNA"/>
</dbReference>
<reference evidence="1 2" key="1">
    <citation type="journal article" date="2010" name="PLoS Genet.">
        <title>Analysis of the Legionella longbeachae genome and transcriptome uncovers unique strategies to cause Legionnaires' disease.</title>
        <authorList>
            <person name="Cazalet C."/>
            <person name="Gomez-Valero L."/>
            <person name="Rusniok C."/>
            <person name="Lomma M."/>
            <person name="Dervins-Ravault D."/>
            <person name="Newton H."/>
            <person name="Sansom F."/>
            <person name="Jarraud S."/>
            <person name="Zidane N."/>
            <person name="Ma L."/>
            <person name="Bouchier C."/>
            <person name="Etienne J."/>
            <person name="Hartland E."/>
            <person name="Buchrieser C."/>
        </authorList>
    </citation>
    <scope>NUCLEOTIDE SEQUENCE [LARGE SCALE GENOMIC DNA]</scope>
    <source>
        <strain evidence="1 2">NSW150</strain>
    </source>
</reference>
<proteinExistence type="predicted"/>
<dbReference type="OrthoDB" id="5651411at2"/>
<evidence type="ECO:0000313" key="2">
    <source>
        <dbReference type="Proteomes" id="UP000001060"/>
    </source>
</evidence>
<accession>D3HNW8</accession>
<dbReference type="KEGG" id="llo:LLO_0253"/>
<protein>
    <submittedName>
        <fullName evidence="1">Putative coiled-coil protein</fullName>
    </submittedName>
</protein>
<keyword evidence="2" id="KW-1185">Reference proteome</keyword>
<dbReference type="AlphaFoldDB" id="D3HNW8"/>